<dbReference type="Pfam" id="PF13205">
    <property type="entry name" value="Big_5"/>
    <property type="match status" value="1"/>
</dbReference>
<evidence type="ECO:0000259" key="2">
    <source>
        <dbReference type="Pfam" id="PF13205"/>
    </source>
</evidence>
<dbReference type="EMBL" id="UINC01180821">
    <property type="protein sequence ID" value="SVD90204.1"/>
    <property type="molecule type" value="Genomic_DNA"/>
</dbReference>
<proteinExistence type="predicted"/>
<dbReference type="InterPro" id="IPR032812">
    <property type="entry name" value="SbsA_Ig"/>
</dbReference>
<keyword evidence="1" id="KW-0732">Signal</keyword>
<feature type="domain" description="SbsA Ig-like" evidence="2">
    <location>
        <begin position="28"/>
        <end position="138"/>
    </location>
</feature>
<dbReference type="SUPFAM" id="SSF110296">
    <property type="entry name" value="Oligoxyloglucan reducing end-specific cellobiohydrolase"/>
    <property type="match status" value="1"/>
</dbReference>
<accession>A0A382Z3W8</accession>
<reference evidence="3" key="1">
    <citation type="submission" date="2018-05" db="EMBL/GenBank/DDBJ databases">
        <authorList>
            <person name="Lanie J.A."/>
            <person name="Ng W.-L."/>
            <person name="Kazmierczak K.M."/>
            <person name="Andrzejewski T.M."/>
            <person name="Davidsen T.M."/>
            <person name="Wayne K.J."/>
            <person name="Tettelin H."/>
            <person name="Glass J.I."/>
            <person name="Rusch D."/>
            <person name="Podicherti R."/>
            <person name="Tsui H.-C.T."/>
            <person name="Winkler M.E."/>
        </authorList>
    </citation>
    <scope>NUCLEOTIDE SEQUENCE</scope>
</reference>
<name>A0A382Z3W8_9ZZZZ</name>
<feature type="non-terminal residue" evidence="3">
    <location>
        <position position="260"/>
    </location>
</feature>
<dbReference type="AlphaFoldDB" id="A0A382Z3W8"/>
<protein>
    <recommendedName>
        <fullName evidence="2">SbsA Ig-like domain-containing protein</fullName>
    </recommendedName>
</protein>
<feature type="non-terminal residue" evidence="3">
    <location>
        <position position="1"/>
    </location>
</feature>
<organism evidence="3">
    <name type="scientific">marine metagenome</name>
    <dbReference type="NCBI Taxonomy" id="408172"/>
    <lineage>
        <taxon>unclassified sequences</taxon>
        <taxon>metagenomes</taxon>
        <taxon>ecological metagenomes</taxon>
    </lineage>
</organism>
<dbReference type="InterPro" id="IPR014755">
    <property type="entry name" value="Cu-Rt/internalin_Ig-like"/>
</dbReference>
<sequence length="260" mass="27280">RSNIETRYSNLGISATIPAFESYAFKLDITAPTVSSSTPADSTNPVAIDTNISMTFSEEMDNSTITTNTANSSCSGTFQVSSDNFSNCIQMSSLTVSNSNKTFTVSPSSSLSYATTYKIRLTTGVKDIAGNTLSSQYETSNGFVSTTLPSYVAVGNSGTILTRGLISSSGGTTWTSRTSDTSFTLYGVTYGNNMFVAVGTHDTESKGIIITSSDGITWTQRTSGTTYSLKGVTYGNSMFVAVGEGATNESTILTSSDGIT</sequence>
<gene>
    <name evidence="3" type="ORF">METZ01_LOCUS443058</name>
</gene>
<evidence type="ECO:0000313" key="3">
    <source>
        <dbReference type="EMBL" id="SVD90204.1"/>
    </source>
</evidence>
<evidence type="ECO:0000256" key="1">
    <source>
        <dbReference type="ARBA" id="ARBA00022729"/>
    </source>
</evidence>
<dbReference type="Gene3D" id="2.60.40.1220">
    <property type="match status" value="1"/>
</dbReference>